<proteinExistence type="predicted"/>
<feature type="region of interest" description="Disordered" evidence="1">
    <location>
        <begin position="84"/>
        <end position="185"/>
    </location>
</feature>
<organism evidence="3 4">
    <name type="scientific">Trypanosoma theileri</name>
    <dbReference type="NCBI Taxonomy" id="67003"/>
    <lineage>
        <taxon>Eukaryota</taxon>
        <taxon>Discoba</taxon>
        <taxon>Euglenozoa</taxon>
        <taxon>Kinetoplastea</taxon>
        <taxon>Metakinetoplastina</taxon>
        <taxon>Trypanosomatida</taxon>
        <taxon>Trypanosomatidae</taxon>
        <taxon>Trypanosoma</taxon>
    </lineage>
</organism>
<evidence type="ECO:0000256" key="1">
    <source>
        <dbReference type="SAM" id="MobiDB-lite"/>
    </source>
</evidence>
<feature type="compositionally biased region" description="Low complexity" evidence="1">
    <location>
        <begin position="335"/>
        <end position="371"/>
    </location>
</feature>
<evidence type="ECO:0000256" key="2">
    <source>
        <dbReference type="SAM" id="SignalP"/>
    </source>
</evidence>
<comment type="caution">
    <text evidence="3">The sequence shown here is derived from an EMBL/GenBank/DDBJ whole genome shotgun (WGS) entry which is preliminary data.</text>
</comment>
<keyword evidence="2" id="KW-0732">Signal</keyword>
<dbReference type="AlphaFoldDB" id="A0A1X0NEJ1"/>
<dbReference type="VEuPathDB" id="TriTrypDB:TM35_000901110"/>
<evidence type="ECO:0000313" key="4">
    <source>
        <dbReference type="Proteomes" id="UP000192257"/>
    </source>
</evidence>
<name>A0A1X0NEJ1_9TRYP</name>
<dbReference type="Proteomes" id="UP000192257">
    <property type="component" value="Unassembled WGS sequence"/>
</dbReference>
<dbReference type="RefSeq" id="XP_028877230.1">
    <property type="nucleotide sequence ID" value="XM_029031485.1"/>
</dbReference>
<feature type="compositionally biased region" description="Pro residues" evidence="1">
    <location>
        <begin position="372"/>
        <end position="383"/>
    </location>
</feature>
<feature type="chain" id="PRO_5012823411" description="Titin" evidence="2">
    <location>
        <begin position="27"/>
        <end position="422"/>
    </location>
</feature>
<accession>A0A1X0NEJ1</accession>
<feature type="signal peptide" evidence="2">
    <location>
        <begin position="1"/>
        <end position="26"/>
    </location>
</feature>
<sequence length="422" mass="42945">MNLHRVFCLRALFLSVLVCVCVSAWADPTPQTHSGVLRGSHDSPPLPPPAVATLTAAQKALPGAAAIPGSPLGPGAIPGVPGSHLVVGKSGAGSPTAPLSPPHGTGVPRVGVDPSISSQGHPGAGTKYKTCDPGSLVGDSKRTDSLCVPNITAPSKTPGADGASGGGVGAAESSPPHPLPGIVPHPRESTATLNLTLRSHVDTPRNGTPSANGKPGVDILRFNPDAHKATPKAPGIQPVPAPVDDPKRGDSLNLTLQKQPAAGVVDLPSVKARPDVPSGHQPRVSGPVNLDAKGFPGVPDAVHNVGGAPTVAINRGPARLPREEVSQSNEEVSGPTNTQPEENNNQAENTAAPAQSESITNTPKTPTKVTPPAMPTILQPPMPAKSETKPPKKRKADSSSISSVWMRVPLMILAVLFSATVY</sequence>
<dbReference type="GeneID" id="39991265"/>
<protein>
    <recommendedName>
        <fullName evidence="5">Titin</fullName>
    </recommendedName>
</protein>
<dbReference type="EMBL" id="NBCO01000090">
    <property type="protein sequence ID" value="ORC82513.1"/>
    <property type="molecule type" value="Genomic_DNA"/>
</dbReference>
<keyword evidence="4" id="KW-1185">Reference proteome</keyword>
<evidence type="ECO:0000313" key="3">
    <source>
        <dbReference type="EMBL" id="ORC82513.1"/>
    </source>
</evidence>
<feature type="region of interest" description="Disordered" evidence="1">
    <location>
        <begin position="259"/>
        <end position="401"/>
    </location>
</feature>
<reference evidence="3 4" key="1">
    <citation type="submission" date="2017-03" db="EMBL/GenBank/DDBJ databases">
        <title>An alternative strategy for trypanosome survival in the mammalian bloodstream revealed through genome and transcriptome analysis of the ubiquitous bovine parasite Trypanosoma (Megatrypanum) theileri.</title>
        <authorList>
            <person name="Kelly S."/>
            <person name="Ivens A."/>
            <person name="Mott A."/>
            <person name="O'Neill E."/>
            <person name="Emms D."/>
            <person name="Macleod O."/>
            <person name="Voorheis P."/>
            <person name="Matthews J."/>
            <person name="Matthews K."/>
            <person name="Carrington M."/>
        </authorList>
    </citation>
    <scope>NUCLEOTIDE SEQUENCE [LARGE SCALE GENOMIC DNA]</scope>
    <source>
        <strain evidence="3">Edinburgh</strain>
    </source>
</reference>
<evidence type="ECO:0008006" key="5">
    <source>
        <dbReference type="Google" id="ProtNLM"/>
    </source>
</evidence>
<gene>
    <name evidence="3" type="ORF">TM35_000901110</name>
</gene>